<reference evidence="2" key="1">
    <citation type="journal article" date="2019" name="Sci. Rep.">
        <title>Draft genome of Tanacetum cinerariifolium, the natural source of mosquito coil.</title>
        <authorList>
            <person name="Yamashiro T."/>
            <person name="Shiraishi A."/>
            <person name="Satake H."/>
            <person name="Nakayama K."/>
        </authorList>
    </citation>
    <scope>NUCLEOTIDE SEQUENCE</scope>
</reference>
<comment type="caution">
    <text evidence="2">The sequence shown here is derived from an EMBL/GenBank/DDBJ whole genome shotgun (WGS) entry which is preliminary data.</text>
</comment>
<feature type="region of interest" description="Disordered" evidence="1">
    <location>
        <begin position="1"/>
        <end position="24"/>
    </location>
</feature>
<dbReference type="AlphaFoldDB" id="A0A699QZ96"/>
<sequence length="128" mass="14401">DGNGDEDQGLRISEEERIQEEEEADELYCDVDINQGRGLQVSQDIEDSHTNQFAEAVSKISGIVHQYMTQQMTEAVKEQVSRILPRIKESVNAQLKAEVLTRSSNSSRTSYAVAADLTEMELKKILIE</sequence>
<evidence type="ECO:0000256" key="1">
    <source>
        <dbReference type="SAM" id="MobiDB-lite"/>
    </source>
</evidence>
<organism evidence="2">
    <name type="scientific">Tanacetum cinerariifolium</name>
    <name type="common">Dalmatian daisy</name>
    <name type="synonym">Chrysanthemum cinerariifolium</name>
    <dbReference type="NCBI Taxonomy" id="118510"/>
    <lineage>
        <taxon>Eukaryota</taxon>
        <taxon>Viridiplantae</taxon>
        <taxon>Streptophyta</taxon>
        <taxon>Embryophyta</taxon>
        <taxon>Tracheophyta</taxon>
        <taxon>Spermatophyta</taxon>
        <taxon>Magnoliopsida</taxon>
        <taxon>eudicotyledons</taxon>
        <taxon>Gunneridae</taxon>
        <taxon>Pentapetalae</taxon>
        <taxon>asterids</taxon>
        <taxon>campanulids</taxon>
        <taxon>Asterales</taxon>
        <taxon>Asteraceae</taxon>
        <taxon>Asteroideae</taxon>
        <taxon>Anthemideae</taxon>
        <taxon>Anthemidinae</taxon>
        <taxon>Tanacetum</taxon>
    </lineage>
</organism>
<evidence type="ECO:0000313" key="2">
    <source>
        <dbReference type="EMBL" id="GFC78536.1"/>
    </source>
</evidence>
<gene>
    <name evidence="2" type="ORF">Tci_850506</name>
</gene>
<name>A0A699QZ96_TANCI</name>
<dbReference type="EMBL" id="BKCJ011066137">
    <property type="protein sequence ID" value="GFC78536.1"/>
    <property type="molecule type" value="Genomic_DNA"/>
</dbReference>
<feature type="non-terminal residue" evidence="2">
    <location>
        <position position="128"/>
    </location>
</feature>
<accession>A0A699QZ96</accession>
<proteinExistence type="predicted"/>
<feature type="non-terminal residue" evidence="2">
    <location>
        <position position="1"/>
    </location>
</feature>
<protein>
    <submittedName>
        <fullName evidence="2">Uncharacterized protein</fullName>
    </submittedName>
</protein>